<keyword evidence="2" id="KW-1185">Reference proteome</keyword>
<dbReference type="SUPFAM" id="SSF52058">
    <property type="entry name" value="L domain-like"/>
    <property type="match status" value="1"/>
</dbReference>
<comment type="caution">
    <text evidence="1">The sequence shown here is derived from an EMBL/GenBank/DDBJ whole genome shotgun (WGS) entry which is preliminary data.</text>
</comment>
<organism evidence="1 2">
    <name type="scientific">Fredinandcohnia quinoae</name>
    <dbReference type="NCBI Taxonomy" id="2918902"/>
    <lineage>
        <taxon>Bacteria</taxon>
        <taxon>Bacillati</taxon>
        <taxon>Bacillota</taxon>
        <taxon>Bacilli</taxon>
        <taxon>Bacillales</taxon>
        <taxon>Bacillaceae</taxon>
        <taxon>Fredinandcohnia</taxon>
    </lineage>
</organism>
<accession>A0AAW5DZ98</accession>
<dbReference type="Proteomes" id="UP001431131">
    <property type="component" value="Unassembled WGS sequence"/>
</dbReference>
<dbReference type="InterPro" id="IPR032675">
    <property type="entry name" value="LRR_dom_sf"/>
</dbReference>
<evidence type="ECO:0000313" key="1">
    <source>
        <dbReference type="EMBL" id="MCH1624644.1"/>
    </source>
</evidence>
<gene>
    <name evidence="1" type="ORF">MJG50_04845</name>
</gene>
<reference evidence="1" key="1">
    <citation type="submission" date="2022-02" db="EMBL/GenBank/DDBJ databases">
        <title>Fredinandcohnia quinoae sp. nov. isolated from Chenopodium quinoa seeds.</title>
        <authorList>
            <person name="Saati-Santamaria Z."/>
            <person name="Flores-Felix J.D."/>
            <person name="Igual J.M."/>
            <person name="Velazquez E."/>
            <person name="Garcia-Fraile P."/>
            <person name="Martinez-Molina E."/>
        </authorList>
    </citation>
    <scope>NUCLEOTIDE SEQUENCE</scope>
    <source>
        <strain evidence="1">SECRCQ15</strain>
    </source>
</reference>
<evidence type="ECO:0000313" key="2">
    <source>
        <dbReference type="Proteomes" id="UP001431131"/>
    </source>
</evidence>
<dbReference type="Gene3D" id="3.80.10.10">
    <property type="entry name" value="Ribonuclease Inhibitor"/>
    <property type="match status" value="1"/>
</dbReference>
<dbReference type="EMBL" id="JAKTTI010000004">
    <property type="protein sequence ID" value="MCH1624644.1"/>
    <property type="molecule type" value="Genomic_DNA"/>
</dbReference>
<dbReference type="RefSeq" id="WP_240253221.1">
    <property type="nucleotide sequence ID" value="NZ_JAKTTI010000004.1"/>
</dbReference>
<sequence>MLTEEQIFLNIYERECYDRLYKYYKYSLDGNDSLQNEDMEMYSINGLSLYGQEEILDLKKLSALSGIKAIALNRYLYTSVDTLSKFRELEYFQLLNLCDNVIPFNNFEKLWCAEINYDKKTCNLIFDNLELEYLTLHNYKEKHHNDLSKLKNIKRLNLNQFKLQNLEFISQLQKIEFLGISYNRNITTIKDLDKTNLKGLSIVNCKKVIDWEIIAGLEKIEEIYLADCGEIESVSFLNELPNLKMLMITGNTTIKDGLLKDIIEKTGLEKANITLKKHYDITDDDLKRFKFVQYSGLRN</sequence>
<protein>
    <submittedName>
        <fullName evidence="1">Uncharacterized protein</fullName>
    </submittedName>
</protein>
<name>A0AAW5DZ98_9BACI</name>
<proteinExistence type="predicted"/>
<dbReference type="AlphaFoldDB" id="A0AAW5DZ98"/>